<dbReference type="InterPro" id="IPR004447">
    <property type="entry name" value="Peptidase_S41A"/>
</dbReference>
<dbReference type="PANTHER" id="PTHR32060">
    <property type="entry name" value="TAIL-SPECIFIC PROTEASE"/>
    <property type="match status" value="1"/>
</dbReference>
<keyword evidence="4 5" id="KW-0720">Serine protease</keyword>
<feature type="signal peptide" evidence="6">
    <location>
        <begin position="1"/>
        <end position="22"/>
    </location>
</feature>
<keyword evidence="9" id="KW-1185">Reference proteome</keyword>
<proteinExistence type="inferred from homology"/>
<feature type="domain" description="PDZ" evidence="7">
    <location>
        <begin position="124"/>
        <end position="193"/>
    </location>
</feature>
<dbReference type="CDD" id="cd07560">
    <property type="entry name" value="Peptidase_S41_CPP"/>
    <property type="match status" value="1"/>
</dbReference>
<dbReference type="GO" id="GO:0007165">
    <property type="term" value="P:signal transduction"/>
    <property type="evidence" value="ECO:0007669"/>
    <property type="project" value="TreeGrafter"/>
</dbReference>
<gene>
    <name evidence="8" type="ORF">I532_20416</name>
</gene>
<dbReference type="SMART" id="SM00228">
    <property type="entry name" value="PDZ"/>
    <property type="match status" value="1"/>
</dbReference>
<evidence type="ECO:0000256" key="2">
    <source>
        <dbReference type="ARBA" id="ARBA00022670"/>
    </source>
</evidence>
<dbReference type="PANTHER" id="PTHR32060:SF30">
    <property type="entry name" value="CARBOXY-TERMINAL PROCESSING PROTEASE CTPA"/>
    <property type="match status" value="1"/>
</dbReference>
<comment type="caution">
    <text evidence="8">The sequence shown here is derived from an EMBL/GenBank/DDBJ whole genome shotgun (WGS) entry which is preliminary data.</text>
</comment>
<reference evidence="8 9" key="1">
    <citation type="submission" date="2013-03" db="EMBL/GenBank/DDBJ databases">
        <title>Assembly of a new bacterial strain Brevibacillus borstelensis AK1.</title>
        <authorList>
            <person name="Rajan I."/>
            <person name="PoliReddy D."/>
            <person name="Sugumar T."/>
            <person name="Rathinam K."/>
            <person name="Alqarawi S."/>
            <person name="Khalil A.B."/>
            <person name="Sivakumar N."/>
        </authorList>
    </citation>
    <scope>NUCLEOTIDE SEQUENCE [LARGE SCALE GENOMIC DNA]</scope>
    <source>
        <strain evidence="8 9">AK1</strain>
    </source>
</reference>
<organism evidence="8 9">
    <name type="scientific">Brevibacillus borstelensis AK1</name>
    <dbReference type="NCBI Taxonomy" id="1300222"/>
    <lineage>
        <taxon>Bacteria</taxon>
        <taxon>Bacillati</taxon>
        <taxon>Bacillota</taxon>
        <taxon>Bacilli</taxon>
        <taxon>Bacillales</taxon>
        <taxon>Paenibacillaceae</taxon>
        <taxon>Brevibacillus</taxon>
    </lineage>
</organism>
<dbReference type="SUPFAM" id="SSF50156">
    <property type="entry name" value="PDZ domain-like"/>
    <property type="match status" value="1"/>
</dbReference>
<keyword evidence="3 5" id="KW-0378">Hydrolase</keyword>
<dbReference type="PROSITE" id="PS50106">
    <property type="entry name" value="PDZ"/>
    <property type="match status" value="1"/>
</dbReference>
<dbReference type="GO" id="GO:0030288">
    <property type="term" value="C:outer membrane-bounded periplasmic space"/>
    <property type="evidence" value="ECO:0007669"/>
    <property type="project" value="TreeGrafter"/>
</dbReference>
<dbReference type="InterPro" id="IPR029045">
    <property type="entry name" value="ClpP/crotonase-like_dom_sf"/>
</dbReference>
<dbReference type="GO" id="GO:0004175">
    <property type="term" value="F:endopeptidase activity"/>
    <property type="evidence" value="ECO:0007669"/>
    <property type="project" value="TreeGrafter"/>
</dbReference>
<sequence length="501" mass="54901">MKRIFSWVIAALLVFGVSSVHAADGPFAETAEVYHQVLDNHLSRPSEKQLVQGALEGIKKLADKESNLSLQYSAEDDTLAELERRLSEWKDKAKLDASTLNRLAIEGMLSTLDDPHTMFFTKDDLELFQAGVENQLVGFGFRMRFQNGLMLIREIIPNSPAAASGLKKGDQLLAVDGASLKGKNAEEAYLMLRGEEGTEAVLTVFRPGENRELQVKLKRAAITVPEVEGGLFQDGRIGYIGLETFGSEAAVQFRDKLDQLTKQSPSLKGLLVDLRDNGGGYLSSARDIASLFMEEGLLMYTTNRNGVEVQTWVRNGRDVNYPVRILVNEGTASASELLAGALRDNGIAKLVGTKTFGKGSAQQIIPLSEGDALKITLHEYFTPKHTKVNHVGLEPDVKEEDYAAQVVRALHSIGVNSFQLEAEDGDTVVNGIAFAAVDPLFKKDEQGKWLIRAKVLSSVIGDESLGANDYVDITPYLQKYPTLRLATDKDAPVLTYQVSGR</sequence>
<comment type="similarity">
    <text evidence="1 5">Belongs to the peptidase S41A family.</text>
</comment>
<dbReference type="Gene3D" id="3.90.226.10">
    <property type="entry name" value="2-enoyl-CoA Hydratase, Chain A, domain 1"/>
    <property type="match status" value="1"/>
</dbReference>
<keyword evidence="6" id="KW-0732">Signal</keyword>
<accession>M8D395</accession>
<dbReference type="NCBIfam" id="TIGR00225">
    <property type="entry name" value="prc"/>
    <property type="match status" value="1"/>
</dbReference>
<evidence type="ECO:0000313" key="8">
    <source>
        <dbReference type="EMBL" id="EMT50714.1"/>
    </source>
</evidence>
<dbReference type="InterPro" id="IPR001478">
    <property type="entry name" value="PDZ"/>
</dbReference>
<evidence type="ECO:0000259" key="7">
    <source>
        <dbReference type="PROSITE" id="PS50106"/>
    </source>
</evidence>
<dbReference type="Proteomes" id="UP000012081">
    <property type="component" value="Unassembled WGS sequence"/>
</dbReference>
<dbReference type="CDD" id="cd06782">
    <property type="entry name" value="cpPDZ_CPP-like"/>
    <property type="match status" value="1"/>
</dbReference>
<keyword evidence="2 5" id="KW-0645">Protease</keyword>
<dbReference type="RefSeq" id="WP_003390579.1">
    <property type="nucleotide sequence ID" value="NZ_APBN01000012.1"/>
</dbReference>
<protein>
    <submittedName>
        <fullName evidence="8">Carboxyl-terminal processing protease</fullName>
    </submittedName>
</protein>
<dbReference type="InterPro" id="IPR036034">
    <property type="entry name" value="PDZ_sf"/>
</dbReference>
<evidence type="ECO:0000256" key="3">
    <source>
        <dbReference type="ARBA" id="ARBA00022801"/>
    </source>
</evidence>
<dbReference type="PATRIC" id="fig|1300222.3.peg.4294"/>
<dbReference type="InterPro" id="IPR005151">
    <property type="entry name" value="Tail-specific_protease"/>
</dbReference>
<dbReference type="OrthoDB" id="9812068at2"/>
<feature type="chain" id="PRO_5004094945" evidence="6">
    <location>
        <begin position="23"/>
        <end position="501"/>
    </location>
</feature>
<evidence type="ECO:0000256" key="4">
    <source>
        <dbReference type="ARBA" id="ARBA00022825"/>
    </source>
</evidence>
<dbReference type="STRING" id="1300222.I532_20416"/>
<evidence type="ECO:0000256" key="5">
    <source>
        <dbReference type="RuleBase" id="RU004404"/>
    </source>
</evidence>
<name>M8D395_9BACL</name>
<dbReference type="Pfam" id="PF13180">
    <property type="entry name" value="PDZ_2"/>
    <property type="match status" value="1"/>
</dbReference>
<evidence type="ECO:0000313" key="9">
    <source>
        <dbReference type="Proteomes" id="UP000012081"/>
    </source>
</evidence>
<dbReference type="Pfam" id="PF03572">
    <property type="entry name" value="Peptidase_S41"/>
    <property type="match status" value="1"/>
</dbReference>
<dbReference type="SUPFAM" id="SSF52096">
    <property type="entry name" value="ClpP/crotonase"/>
    <property type="match status" value="1"/>
</dbReference>
<evidence type="ECO:0000256" key="6">
    <source>
        <dbReference type="SAM" id="SignalP"/>
    </source>
</evidence>
<dbReference type="Gene3D" id="3.30.750.44">
    <property type="match status" value="1"/>
</dbReference>
<dbReference type="SMART" id="SM00245">
    <property type="entry name" value="TSPc"/>
    <property type="match status" value="1"/>
</dbReference>
<dbReference type="GO" id="GO:0008236">
    <property type="term" value="F:serine-type peptidase activity"/>
    <property type="evidence" value="ECO:0007669"/>
    <property type="project" value="UniProtKB-KW"/>
</dbReference>
<evidence type="ECO:0000256" key="1">
    <source>
        <dbReference type="ARBA" id="ARBA00009179"/>
    </source>
</evidence>
<dbReference type="EMBL" id="APBN01000012">
    <property type="protein sequence ID" value="EMT50714.1"/>
    <property type="molecule type" value="Genomic_DNA"/>
</dbReference>
<dbReference type="Gene3D" id="2.30.42.10">
    <property type="match status" value="1"/>
</dbReference>
<dbReference type="AlphaFoldDB" id="M8D395"/>
<dbReference type="GO" id="GO:0006508">
    <property type="term" value="P:proteolysis"/>
    <property type="evidence" value="ECO:0007669"/>
    <property type="project" value="UniProtKB-KW"/>
</dbReference>